<comment type="caution">
    <text evidence="3">The sequence shown here is derived from an EMBL/GenBank/DDBJ whole genome shotgun (WGS) entry which is preliminary data.</text>
</comment>
<dbReference type="EMBL" id="MAVT02000119">
    <property type="protein sequence ID" value="POS79362.1"/>
    <property type="molecule type" value="Genomic_DNA"/>
</dbReference>
<dbReference type="InterPro" id="IPR012349">
    <property type="entry name" value="Split_barrel_FMN-bd"/>
</dbReference>
<protein>
    <submittedName>
        <fullName evidence="3">Blue light-induced-3</fullName>
    </submittedName>
</protein>
<name>A0A2P5IA37_DIAHE</name>
<evidence type="ECO:0000259" key="2">
    <source>
        <dbReference type="Pfam" id="PF16242"/>
    </source>
</evidence>
<dbReference type="SUPFAM" id="SSF50475">
    <property type="entry name" value="FMN-binding split barrel"/>
    <property type="match status" value="1"/>
</dbReference>
<reference evidence="3" key="1">
    <citation type="submission" date="2017-09" db="EMBL/GenBank/DDBJ databases">
        <title>Polyketide synthases of a Diaporthe helianthi virulent isolate.</title>
        <authorList>
            <person name="Baroncelli R."/>
        </authorList>
    </citation>
    <scope>NUCLEOTIDE SEQUENCE [LARGE SCALE GENOMIC DNA]</scope>
    <source>
        <strain evidence="3">7/96</strain>
    </source>
</reference>
<dbReference type="InterPro" id="IPR038725">
    <property type="entry name" value="YdaG_split_barrel_FMN-bd"/>
</dbReference>
<gene>
    <name evidence="3" type="ORF">DHEL01_v202247</name>
</gene>
<dbReference type="Pfam" id="PF16242">
    <property type="entry name" value="Pyrid_ox_like"/>
    <property type="match status" value="1"/>
</dbReference>
<evidence type="ECO:0000256" key="1">
    <source>
        <dbReference type="SAM" id="MobiDB-lite"/>
    </source>
</evidence>
<feature type="domain" description="General stress protein FMN-binding split barrel" evidence="2">
    <location>
        <begin position="32"/>
        <end position="183"/>
    </location>
</feature>
<dbReference type="OrthoDB" id="434253at2759"/>
<dbReference type="Proteomes" id="UP000094444">
    <property type="component" value="Unassembled WGS sequence"/>
</dbReference>
<accession>A0A2P5IA37</accession>
<dbReference type="AlphaFoldDB" id="A0A2P5IA37"/>
<dbReference type="PANTHER" id="PTHR34818:SF1">
    <property type="entry name" value="PROTEIN BLI-3"/>
    <property type="match status" value="1"/>
</dbReference>
<evidence type="ECO:0000313" key="3">
    <source>
        <dbReference type="EMBL" id="POS79362.1"/>
    </source>
</evidence>
<organism evidence="3 4">
    <name type="scientific">Diaporthe helianthi</name>
    <dbReference type="NCBI Taxonomy" id="158607"/>
    <lineage>
        <taxon>Eukaryota</taxon>
        <taxon>Fungi</taxon>
        <taxon>Dikarya</taxon>
        <taxon>Ascomycota</taxon>
        <taxon>Pezizomycotina</taxon>
        <taxon>Sordariomycetes</taxon>
        <taxon>Sordariomycetidae</taxon>
        <taxon>Diaporthales</taxon>
        <taxon>Diaporthaceae</taxon>
        <taxon>Diaporthe</taxon>
    </lineage>
</organism>
<dbReference type="STRING" id="158607.A0A2P5IA37"/>
<keyword evidence="4" id="KW-1185">Reference proteome</keyword>
<dbReference type="Gene3D" id="2.30.110.10">
    <property type="entry name" value="Electron Transport, Fmn-binding Protein, Chain A"/>
    <property type="match status" value="1"/>
</dbReference>
<evidence type="ECO:0000313" key="4">
    <source>
        <dbReference type="Proteomes" id="UP000094444"/>
    </source>
</evidence>
<feature type="region of interest" description="Disordered" evidence="1">
    <location>
        <begin position="1"/>
        <end position="22"/>
    </location>
</feature>
<dbReference type="InParanoid" id="A0A2P5IA37"/>
<dbReference type="InterPro" id="IPR052917">
    <property type="entry name" value="Stress-Dev_Protein"/>
</dbReference>
<sequence length="205" mass="22643">MPEPLKASDVTANRDPSVTKQYDAETPVDKQISDFYGIVDKLKIALLTTQRQGLGPVSRSMAVARRTGPDFVFLANKNSTKFKDLDSDQTAQITFQDSSTQNWASITGKSIVRDNSDPRIKELHNAFTSAWFGDLGDGVHNGTADDPRVALIEVKAEYITYWLSTSTKLGFLKEIAESAITGQVATTGLTRELKKETIEKAREQK</sequence>
<proteinExistence type="predicted"/>
<dbReference type="PANTHER" id="PTHR34818">
    <property type="entry name" value="PROTEIN BLI-3"/>
    <property type="match status" value="1"/>
</dbReference>
<feature type="compositionally biased region" description="Polar residues" evidence="1">
    <location>
        <begin position="10"/>
        <end position="20"/>
    </location>
</feature>